<dbReference type="Pfam" id="PF21889">
    <property type="entry name" value="TPR1-like_2nd"/>
    <property type="match status" value="1"/>
</dbReference>
<evidence type="ECO:0000256" key="1">
    <source>
        <dbReference type="ARBA" id="ARBA00022574"/>
    </source>
</evidence>
<feature type="domain" description="CTLH" evidence="5">
    <location>
        <begin position="101"/>
        <end position="172"/>
    </location>
</feature>
<dbReference type="InterPro" id="IPR015943">
    <property type="entry name" value="WD40/YVTN_repeat-like_dom_sf"/>
</dbReference>
<dbReference type="InterPro" id="IPR051350">
    <property type="entry name" value="WD_repeat-ST_regulator"/>
</dbReference>
<evidence type="ECO:0000256" key="4">
    <source>
        <dbReference type="SAM" id="MobiDB-lite"/>
    </source>
</evidence>
<dbReference type="PANTHER" id="PTHR22838">
    <property type="entry name" value="WD REPEAT PROTEIN 26-RELATED"/>
    <property type="match status" value="1"/>
</dbReference>
<dbReference type="PROSITE" id="PS50294">
    <property type="entry name" value="WD_REPEATS_REGION"/>
    <property type="match status" value="2"/>
</dbReference>
<dbReference type="PANTHER" id="PTHR22838:SF0">
    <property type="entry name" value="WD REPEAT-CONTAINING PROTEIN 26"/>
    <property type="match status" value="1"/>
</dbReference>
<feature type="compositionally biased region" description="Polar residues" evidence="4">
    <location>
        <begin position="9"/>
        <end position="23"/>
    </location>
</feature>
<comment type="caution">
    <text evidence="6">The sequence shown here is derived from an EMBL/GenBank/DDBJ whole genome shotgun (WGS) entry which is preliminary data.</text>
</comment>
<dbReference type="AlphaFoldDB" id="A0A423VH23"/>
<dbReference type="Pfam" id="PF00400">
    <property type="entry name" value="WD40"/>
    <property type="match status" value="3"/>
</dbReference>
<dbReference type="InterPro" id="IPR036322">
    <property type="entry name" value="WD40_repeat_dom_sf"/>
</dbReference>
<keyword evidence="1 3" id="KW-0853">WD repeat</keyword>
<dbReference type="EMBL" id="LKEA01000064">
    <property type="protein sequence ID" value="ROV90221.1"/>
    <property type="molecule type" value="Genomic_DNA"/>
</dbReference>
<sequence length="604" mass="66739">MSADGDGEASSNGTSRGITTEPRTAQRAFPVASTNGTHKASSSSANGSSMSNGKGTARDPPPAYFGHDREEVTRILIQTLSDMGYHSAAESVSRDSGYELESHTVAAFRSAVINGSWDEAEKLLFGASTAGDGSNRTGNGLVLSEEADRDGMRFCIRQQKFLELLEQRDYRQALSVLRTELTPLDQDAQKLHFLSSLLMCQSPDDVKSKAEWDGAYGESRHTLLSQLSMLLQQVKNSQVDSCIWHTSASSPSLYSDHICDRDLFPTETLEELADTDGEVWQIRFSHDGKRLAGCGSDHRVLIWDTETFRLVHTLEGHGDGAGNIAWSPDNTMLVTCGRDHYVRIWDANTGMVIRQLERFDEPTSSCVWAPDGRSLVVGAFDAQRSLCTWSLKGEKLHTWTKKYRTEDLALSPDGRWLVAMDNEDHIYVYNFSTKELEYEMGLESRPTSVSITRDSKYLLVNKQEGGAQLFNIVNRTAVQKYTGATGGDYLIRSDFGGANESFVISGSEGEFLLLSPKMCSWGLTGYTDGCVSIWHKSSGHPVEKLEAHRPRCNAVAWSPTDPCLWASGGDDGRIRLWSNKNRLHNHAEAQALLRHSSNSRGIDG</sequence>
<feature type="repeat" description="WD" evidence="3">
    <location>
        <begin position="272"/>
        <end position="313"/>
    </location>
</feature>
<evidence type="ECO:0000313" key="7">
    <source>
        <dbReference type="Proteomes" id="UP000283895"/>
    </source>
</evidence>
<evidence type="ECO:0000256" key="2">
    <source>
        <dbReference type="ARBA" id="ARBA00022737"/>
    </source>
</evidence>
<evidence type="ECO:0000313" key="6">
    <source>
        <dbReference type="EMBL" id="ROV90221.1"/>
    </source>
</evidence>
<feature type="repeat" description="WD" evidence="3">
    <location>
        <begin position="545"/>
        <end position="578"/>
    </location>
</feature>
<dbReference type="GO" id="GO:0043161">
    <property type="term" value="P:proteasome-mediated ubiquitin-dependent protein catabolic process"/>
    <property type="evidence" value="ECO:0007669"/>
    <property type="project" value="TreeGrafter"/>
</dbReference>
<dbReference type="PROSITE" id="PS50082">
    <property type="entry name" value="WD_REPEATS_2"/>
    <property type="match status" value="3"/>
</dbReference>
<dbReference type="InterPro" id="IPR054080">
    <property type="entry name" value="TPR1-like_2nd"/>
</dbReference>
<protein>
    <recommendedName>
        <fullName evidence="5">CTLH domain-containing protein</fullName>
    </recommendedName>
</protein>
<organism evidence="6 7">
    <name type="scientific">Cytospora schulzeri</name>
    <dbReference type="NCBI Taxonomy" id="448051"/>
    <lineage>
        <taxon>Eukaryota</taxon>
        <taxon>Fungi</taxon>
        <taxon>Dikarya</taxon>
        <taxon>Ascomycota</taxon>
        <taxon>Pezizomycotina</taxon>
        <taxon>Sordariomycetes</taxon>
        <taxon>Sordariomycetidae</taxon>
        <taxon>Diaporthales</taxon>
        <taxon>Cytosporaceae</taxon>
        <taxon>Cytospora</taxon>
    </lineage>
</organism>
<dbReference type="OrthoDB" id="972532at2759"/>
<keyword evidence="2" id="KW-0677">Repeat</keyword>
<gene>
    <name evidence="6" type="ORF">VMCG_10270</name>
</gene>
<proteinExistence type="predicted"/>
<dbReference type="Pfam" id="PF23627">
    <property type="entry name" value="LisH_WDR26"/>
    <property type="match status" value="1"/>
</dbReference>
<evidence type="ECO:0000259" key="5">
    <source>
        <dbReference type="PROSITE" id="PS50897"/>
    </source>
</evidence>
<dbReference type="SUPFAM" id="SSF50978">
    <property type="entry name" value="WD40 repeat-like"/>
    <property type="match status" value="1"/>
</dbReference>
<evidence type="ECO:0000256" key="3">
    <source>
        <dbReference type="PROSITE-ProRule" id="PRU00221"/>
    </source>
</evidence>
<dbReference type="PROSITE" id="PS00678">
    <property type="entry name" value="WD_REPEATS_1"/>
    <property type="match status" value="2"/>
</dbReference>
<feature type="region of interest" description="Disordered" evidence="4">
    <location>
        <begin position="1"/>
        <end position="66"/>
    </location>
</feature>
<dbReference type="InterPro" id="IPR019775">
    <property type="entry name" value="WD40_repeat_CS"/>
</dbReference>
<accession>A0A423VH23</accession>
<dbReference type="STRING" id="356882.A0A423VH23"/>
<reference evidence="6 7" key="1">
    <citation type="submission" date="2015-09" db="EMBL/GenBank/DDBJ databases">
        <title>Host preference determinants of Valsa canker pathogens revealed by comparative genomics.</title>
        <authorList>
            <person name="Yin Z."/>
            <person name="Huang L."/>
        </authorList>
    </citation>
    <scope>NUCLEOTIDE SEQUENCE [LARGE SCALE GENOMIC DNA]</scope>
    <source>
        <strain evidence="6 7">03-1</strain>
    </source>
</reference>
<dbReference type="InterPro" id="IPR001680">
    <property type="entry name" value="WD40_rpt"/>
</dbReference>
<keyword evidence="7" id="KW-1185">Reference proteome</keyword>
<dbReference type="Proteomes" id="UP000283895">
    <property type="component" value="Unassembled WGS sequence"/>
</dbReference>
<feature type="repeat" description="WD" evidence="3">
    <location>
        <begin position="314"/>
        <end position="355"/>
    </location>
</feature>
<feature type="compositionally biased region" description="Low complexity" evidence="4">
    <location>
        <begin position="40"/>
        <end position="53"/>
    </location>
</feature>
<dbReference type="InterPro" id="IPR006595">
    <property type="entry name" value="CTLH_C"/>
</dbReference>
<dbReference type="GO" id="GO:0034657">
    <property type="term" value="C:GID complex"/>
    <property type="evidence" value="ECO:0007669"/>
    <property type="project" value="TreeGrafter"/>
</dbReference>
<name>A0A423VH23_9PEZI</name>
<dbReference type="SMART" id="SM00320">
    <property type="entry name" value="WD40"/>
    <property type="match status" value="6"/>
</dbReference>
<dbReference type="PROSITE" id="PS50897">
    <property type="entry name" value="CTLH"/>
    <property type="match status" value="1"/>
</dbReference>
<dbReference type="Gene3D" id="2.130.10.10">
    <property type="entry name" value="YVTN repeat-like/Quinoprotein amine dehydrogenase"/>
    <property type="match status" value="2"/>
</dbReference>